<dbReference type="Gene3D" id="2.40.50.140">
    <property type="entry name" value="Nucleic acid-binding proteins"/>
    <property type="match status" value="1"/>
</dbReference>
<dbReference type="GO" id="GO:0006270">
    <property type="term" value="P:DNA replication initiation"/>
    <property type="evidence" value="ECO:0007669"/>
    <property type="project" value="InterPro"/>
</dbReference>
<evidence type="ECO:0000256" key="2">
    <source>
        <dbReference type="ARBA" id="ARBA00017770"/>
    </source>
</evidence>
<dbReference type="PANTHER" id="PTHR13454">
    <property type="entry name" value="PROTEIN MCM10 HOMOLOG"/>
    <property type="match status" value="1"/>
</dbReference>
<dbReference type="InterPro" id="IPR040184">
    <property type="entry name" value="Mcm10"/>
</dbReference>
<feature type="domain" description="Replication factor Mcm10 C-terminal" evidence="4">
    <location>
        <begin position="285"/>
        <end position="684"/>
    </location>
</feature>
<keyword evidence="6" id="KW-1185">Reference proteome</keyword>
<dbReference type="GO" id="GO:0043596">
    <property type="term" value="C:nuclear replication fork"/>
    <property type="evidence" value="ECO:0007669"/>
    <property type="project" value="TreeGrafter"/>
</dbReference>
<evidence type="ECO:0000313" key="5">
    <source>
        <dbReference type="EMBL" id="CUG89780.1"/>
    </source>
</evidence>
<protein>
    <recommendedName>
        <fullName evidence="2">Protein MCM10 homolog</fullName>
    </recommendedName>
</protein>
<dbReference type="EMBL" id="CYKH01001770">
    <property type="protein sequence ID" value="CUG89780.1"/>
    <property type="molecule type" value="Genomic_DNA"/>
</dbReference>
<evidence type="ECO:0000256" key="3">
    <source>
        <dbReference type="SAM" id="MobiDB-lite"/>
    </source>
</evidence>
<dbReference type="InterPro" id="IPR012340">
    <property type="entry name" value="NA-bd_OB-fold"/>
</dbReference>
<dbReference type="PANTHER" id="PTHR13454:SF11">
    <property type="entry name" value="PROTEIN MCM10 HOMOLOG"/>
    <property type="match status" value="1"/>
</dbReference>
<comment type="similarity">
    <text evidence="1">Belongs to the MCM10 family.</text>
</comment>
<proteinExistence type="inferred from homology"/>
<accession>A0A0S4JKR8</accession>
<dbReference type="Pfam" id="PF09329">
    <property type="entry name" value="zf-primase"/>
    <property type="match status" value="1"/>
</dbReference>
<evidence type="ECO:0000313" key="6">
    <source>
        <dbReference type="Proteomes" id="UP000051952"/>
    </source>
</evidence>
<dbReference type="Pfam" id="PF24863">
    <property type="entry name" value="zf-CCCH_Mcm10"/>
    <property type="match status" value="1"/>
</dbReference>
<dbReference type="OrthoDB" id="10690626at2759"/>
<dbReference type="InterPro" id="IPR015408">
    <property type="entry name" value="Znf_Mcm10/DnaG"/>
</dbReference>
<dbReference type="InterPro" id="IPR015411">
    <property type="entry name" value="Rep_factor_Mcm10_C"/>
</dbReference>
<dbReference type="GO" id="GO:0003697">
    <property type="term" value="F:single-stranded DNA binding"/>
    <property type="evidence" value="ECO:0007669"/>
    <property type="project" value="InterPro"/>
</dbReference>
<feature type="compositionally biased region" description="Low complexity" evidence="3">
    <location>
        <begin position="509"/>
        <end position="525"/>
    </location>
</feature>
<feature type="region of interest" description="Disordered" evidence="3">
    <location>
        <begin position="125"/>
        <end position="171"/>
    </location>
</feature>
<evidence type="ECO:0000256" key="1">
    <source>
        <dbReference type="ARBA" id="ARBA00009679"/>
    </source>
</evidence>
<dbReference type="SMART" id="SM01280">
    <property type="entry name" value="Mcm10"/>
    <property type="match status" value="1"/>
</dbReference>
<dbReference type="OMA" id="RCHEASF"/>
<sequence>MLRVWSMRGMSGGGHGEEVAVLVCDAAFREQYRRLDVGSVIVLCKLELMKPSSSTSSSTSQQQQQSLTLRCAEIEQLRPLGFAKTLKPCSAVNKSNGEQCKRMVNVVECAYCSFHVSELNKVLRSNSSSSSTPSSAMRSAQQQHAPSTTTTTMLMAPTGPFGGGLRPLQPHVTTTTGTLQPRTVLGGPSHNPLVVTSTRPASSTTTSIPASPRVAGAVATITPVAVKGAGVARTAPSLVASAAATFVTSTRPASSTTTSIAASPRVAGAGATITPVAVKSAGVARTAPSLVASAAATLLNRSHSGLTSRTVAAASLLSASQPQRLQAESFIATRGHEVVSGSSSRTGITSEEDGVAGGTYAGVVRLAGTMEVTGVDRSVLRPTSGTPFGPQAMDGKPRASLATLGVTSRGRNVLSAAVQRTDDDARAQAVQDAMKLRLASVASSPRSTVLAGTTVTSATSVPRAQQHYAPLAGTSRLEEDMVLPAAHNPNRIFAKRSSVVGALAASMRAASSTTQPSPASTGPPSVSGMTKALSSAGAAAQNVQSRHDDLRKVAEKEKLDASSKRLLEVDKALSALDKVFEQKVNAVHCRTCRRYFPSRPHSCATEGHALLAVQTVKRFYSCDHCKHRVTVLGEELNASLLYPSCPKCRSIGIWNAASAAPTNYHVRDVDGDDEDCRRGVQQGSARDDNE</sequence>
<feature type="compositionally biased region" description="Low complexity" evidence="3">
    <location>
        <begin position="125"/>
        <end position="139"/>
    </location>
</feature>
<name>A0A0S4JKR8_BODSA</name>
<evidence type="ECO:0000259" key="4">
    <source>
        <dbReference type="SMART" id="SM01280"/>
    </source>
</evidence>
<gene>
    <name evidence="5" type="ORF">BSAL_23375</name>
</gene>
<organism evidence="5 6">
    <name type="scientific">Bodo saltans</name>
    <name type="common">Flagellated protozoan</name>
    <dbReference type="NCBI Taxonomy" id="75058"/>
    <lineage>
        <taxon>Eukaryota</taxon>
        <taxon>Discoba</taxon>
        <taxon>Euglenozoa</taxon>
        <taxon>Kinetoplastea</taxon>
        <taxon>Metakinetoplastina</taxon>
        <taxon>Eubodonida</taxon>
        <taxon>Bodonidae</taxon>
        <taxon>Bodo</taxon>
    </lineage>
</organism>
<dbReference type="AlphaFoldDB" id="A0A0S4JKR8"/>
<dbReference type="Proteomes" id="UP000051952">
    <property type="component" value="Unassembled WGS sequence"/>
</dbReference>
<dbReference type="GO" id="GO:0003688">
    <property type="term" value="F:DNA replication origin binding"/>
    <property type="evidence" value="ECO:0007669"/>
    <property type="project" value="TreeGrafter"/>
</dbReference>
<dbReference type="VEuPathDB" id="TriTrypDB:BSAL_23375"/>
<feature type="region of interest" description="Disordered" evidence="3">
    <location>
        <begin position="509"/>
        <end position="548"/>
    </location>
</feature>
<reference evidence="6" key="1">
    <citation type="submission" date="2015-09" db="EMBL/GenBank/DDBJ databases">
        <authorList>
            <consortium name="Pathogen Informatics"/>
        </authorList>
    </citation>
    <scope>NUCLEOTIDE SEQUENCE [LARGE SCALE GENOMIC DNA]</scope>
    <source>
        <strain evidence="6">Lake Konstanz</strain>
    </source>
</reference>